<dbReference type="AlphaFoldDB" id="A0A171BIH8"/>
<dbReference type="SUPFAM" id="SSF52540">
    <property type="entry name" value="P-loop containing nucleoside triphosphate hydrolases"/>
    <property type="match status" value="1"/>
</dbReference>
<gene>
    <name evidence="1" type="ORF">PS9374_00784</name>
</gene>
<accession>A0A171BIH8</accession>
<evidence type="ECO:0000313" key="2">
    <source>
        <dbReference type="Proteomes" id="UP000077701"/>
    </source>
</evidence>
<dbReference type="InterPro" id="IPR027417">
    <property type="entry name" value="P-loop_NTPase"/>
</dbReference>
<comment type="caution">
    <text evidence="1">The sequence shown here is derived from an EMBL/GenBank/DDBJ whole genome shotgun (WGS) entry which is preliminary data.</text>
</comment>
<protein>
    <submittedName>
        <fullName evidence="1">ATPase</fullName>
    </submittedName>
</protein>
<dbReference type="Proteomes" id="UP000077701">
    <property type="component" value="Unassembled WGS sequence"/>
</dbReference>
<evidence type="ECO:0000313" key="1">
    <source>
        <dbReference type="EMBL" id="GAT65152.1"/>
    </source>
</evidence>
<name>A0A171BIH8_9ACTN</name>
<dbReference type="PANTHER" id="PTHR34704">
    <property type="entry name" value="ATPASE"/>
    <property type="match status" value="1"/>
</dbReference>
<organism evidence="1 2">
    <name type="scientific">Planomonospora sphaerica</name>
    <dbReference type="NCBI Taxonomy" id="161355"/>
    <lineage>
        <taxon>Bacteria</taxon>
        <taxon>Bacillati</taxon>
        <taxon>Actinomycetota</taxon>
        <taxon>Actinomycetes</taxon>
        <taxon>Streptosporangiales</taxon>
        <taxon>Streptosporangiaceae</taxon>
        <taxon>Planomonospora</taxon>
    </lineage>
</organism>
<proteinExistence type="predicted"/>
<dbReference type="PANTHER" id="PTHR34704:SF2">
    <property type="entry name" value="ATPASE"/>
    <property type="match status" value="1"/>
</dbReference>
<dbReference type="STRING" id="161355.PS9374_00784"/>
<keyword evidence="2" id="KW-1185">Reference proteome</keyword>
<reference evidence="1 2" key="1">
    <citation type="journal article" date="2016" name="Genome Announc.">
        <title>Draft Genome Sequence of Planomonospora sphaerica JCM9374, a Rare Actinomycete.</title>
        <authorList>
            <person name="Dohra H."/>
            <person name="Suzuki T."/>
            <person name="Inoue Y."/>
            <person name="Kodani S."/>
        </authorList>
    </citation>
    <scope>NUCLEOTIDE SEQUENCE [LARGE SCALE GENOMIC DNA]</scope>
    <source>
        <strain evidence="1 2">JCM 9374</strain>
    </source>
</reference>
<dbReference type="RefSeq" id="WP_197286919.1">
    <property type="nucleotide sequence ID" value="NZ_BDCX01000002.1"/>
</dbReference>
<dbReference type="Gene3D" id="3.40.50.300">
    <property type="entry name" value="P-loop containing nucleotide triphosphate hydrolases"/>
    <property type="match status" value="1"/>
</dbReference>
<dbReference type="EMBL" id="BDCX01000002">
    <property type="protein sequence ID" value="GAT65152.1"/>
    <property type="molecule type" value="Genomic_DNA"/>
</dbReference>
<reference evidence="2" key="2">
    <citation type="submission" date="2016-04" db="EMBL/GenBank/DDBJ databases">
        <title>Planomonospora sphaerica JCM9374 whole genome shotgun sequence.</title>
        <authorList>
            <person name="Suzuki T."/>
            <person name="Dohra H."/>
            <person name="Kodani S."/>
        </authorList>
    </citation>
    <scope>NUCLEOTIDE SEQUENCE [LARGE SCALE GENOMIC DNA]</scope>
    <source>
        <strain evidence="2">JCM 9374</strain>
    </source>
</reference>
<sequence length="496" mass="54220">MEKPANIVGRDRQWRTVERFLFEGGQTDGPLRLGLVSGRRRTGKTQLLTAACEAVGGLYTACVQDEGDRAARARFTAAMTEHAGLGTVLRGEPESWDRLLRAVLETAARTASAGSPGLVVIDEFPYAMAHAPQLPSLIQHLYDDSQNGRAPGGRLVLCGSALSVMHSLLSGTKPLRGRAMLDMRLSALDYREAARLWGIRDPDVALRMHACVGGIPGYRPLMASVPATVADFDPWVVENLLAVDVGVFTRTEVDYLLREDPRITARAVYYDVLSAVAAGAHTPSKIGAAIGRDNNAVRYPIDVLESAGYLTKTHDLLRSRKPVITVSDPVIRFDRLITAPYLGQLQLGRAEQVWRATAPTFRSNILGPHFEELAREWVRRFAPDELGRPEGLGEVGFASVQDHSGRAKHEIDVIALDGRRVRLLGEAKATLARRGLPDLERLDGIRGLLEREGYDTSETVIALFSTTGFTSDLEQTAAARPDLELVDLDRLYQGAS</sequence>